<dbReference type="EC" id="3.2.2.31" evidence="4 14"/>
<dbReference type="GO" id="GO:0046872">
    <property type="term" value="F:metal ion binding"/>
    <property type="evidence" value="ECO:0007669"/>
    <property type="project" value="UniProtKB-UniRule"/>
</dbReference>
<dbReference type="GO" id="GO:0032357">
    <property type="term" value="F:oxidized purine DNA binding"/>
    <property type="evidence" value="ECO:0007669"/>
    <property type="project" value="TreeGrafter"/>
</dbReference>
<evidence type="ECO:0000256" key="14">
    <source>
        <dbReference type="RuleBase" id="RU365096"/>
    </source>
</evidence>
<dbReference type="Gene3D" id="1.10.340.30">
    <property type="entry name" value="Hypothetical protein, domain 2"/>
    <property type="match status" value="1"/>
</dbReference>
<evidence type="ECO:0000256" key="6">
    <source>
        <dbReference type="ARBA" id="ARBA00022485"/>
    </source>
</evidence>
<feature type="domain" description="HhH-GPD" evidence="15">
    <location>
        <begin position="41"/>
        <end position="192"/>
    </location>
</feature>
<evidence type="ECO:0000313" key="16">
    <source>
        <dbReference type="EMBL" id="PCI75421.1"/>
    </source>
</evidence>
<keyword evidence="11" id="KW-0411">Iron-sulfur</keyword>
<dbReference type="GO" id="GO:0006298">
    <property type="term" value="P:mismatch repair"/>
    <property type="evidence" value="ECO:0007669"/>
    <property type="project" value="TreeGrafter"/>
</dbReference>
<reference evidence="17" key="1">
    <citation type="submission" date="2017-08" db="EMBL/GenBank/DDBJ databases">
        <title>A dynamic microbial community with high functional redundancy inhabits the cold, oxic subseafloor aquifer.</title>
        <authorList>
            <person name="Tully B.J."/>
            <person name="Wheat C.G."/>
            <person name="Glazer B.T."/>
            <person name="Huber J.A."/>
        </authorList>
    </citation>
    <scope>NUCLEOTIDE SEQUENCE [LARGE SCALE GENOMIC DNA]</scope>
</reference>
<dbReference type="InterPro" id="IPR023170">
    <property type="entry name" value="HhH_base_excis_C"/>
</dbReference>
<dbReference type="GO" id="GO:0051539">
    <property type="term" value="F:4 iron, 4 sulfur cluster binding"/>
    <property type="evidence" value="ECO:0007669"/>
    <property type="project" value="UniProtKB-UniRule"/>
</dbReference>
<dbReference type="InterPro" id="IPR000445">
    <property type="entry name" value="HhH_motif"/>
</dbReference>
<keyword evidence="8 14" id="KW-0227">DNA damage</keyword>
<dbReference type="GO" id="GO:0035485">
    <property type="term" value="F:adenine/guanine mispair binding"/>
    <property type="evidence" value="ECO:0007669"/>
    <property type="project" value="TreeGrafter"/>
</dbReference>
<dbReference type="InterPro" id="IPR015797">
    <property type="entry name" value="NUDIX_hydrolase-like_dom_sf"/>
</dbReference>
<keyword evidence="12" id="KW-0234">DNA repair</keyword>
<dbReference type="EMBL" id="NVUL01000075">
    <property type="protein sequence ID" value="PCI75421.1"/>
    <property type="molecule type" value="Genomic_DNA"/>
</dbReference>
<dbReference type="Proteomes" id="UP000218767">
    <property type="component" value="Unassembled WGS sequence"/>
</dbReference>
<dbReference type="GO" id="GO:0034039">
    <property type="term" value="F:8-oxo-7,8-dihydroguanine DNA N-glycosylase activity"/>
    <property type="evidence" value="ECO:0007669"/>
    <property type="project" value="TreeGrafter"/>
</dbReference>
<dbReference type="Gene3D" id="3.90.79.10">
    <property type="entry name" value="Nucleoside Triphosphate Pyrophosphohydrolase"/>
    <property type="match status" value="1"/>
</dbReference>
<comment type="catalytic activity">
    <reaction evidence="1 14">
        <text>Hydrolyzes free adenine bases from 7,8-dihydro-8-oxoguanine:adenine mismatched double-stranded DNA, leaving an apurinic site.</text>
        <dbReference type="EC" id="3.2.2.31"/>
    </reaction>
</comment>
<evidence type="ECO:0000256" key="4">
    <source>
        <dbReference type="ARBA" id="ARBA00012045"/>
    </source>
</evidence>
<evidence type="ECO:0000259" key="15">
    <source>
        <dbReference type="SMART" id="SM00478"/>
    </source>
</evidence>
<evidence type="ECO:0000256" key="2">
    <source>
        <dbReference type="ARBA" id="ARBA00002933"/>
    </source>
</evidence>
<dbReference type="Pfam" id="PF00633">
    <property type="entry name" value="HHH"/>
    <property type="match status" value="1"/>
</dbReference>
<comment type="similarity">
    <text evidence="3 14">Belongs to the Nth/MutY family.</text>
</comment>
<keyword evidence="6" id="KW-0004">4Fe-4S</keyword>
<evidence type="ECO:0000256" key="8">
    <source>
        <dbReference type="ARBA" id="ARBA00022763"/>
    </source>
</evidence>
<dbReference type="PANTHER" id="PTHR42944:SF1">
    <property type="entry name" value="ADENINE DNA GLYCOSYLASE"/>
    <property type="match status" value="1"/>
</dbReference>
<organism evidence="16 17">
    <name type="scientific">SAR86 cluster bacterium</name>
    <dbReference type="NCBI Taxonomy" id="2030880"/>
    <lineage>
        <taxon>Bacteria</taxon>
        <taxon>Pseudomonadati</taxon>
        <taxon>Pseudomonadota</taxon>
        <taxon>Gammaproteobacteria</taxon>
        <taxon>SAR86 cluster</taxon>
    </lineage>
</organism>
<gene>
    <name evidence="16" type="ORF">COB20_12935</name>
</gene>
<evidence type="ECO:0000256" key="3">
    <source>
        <dbReference type="ARBA" id="ARBA00008343"/>
    </source>
</evidence>
<keyword evidence="7" id="KW-0479">Metal-binding</keyword>
<dbReference type="SUPFAM" id="SSF48150">
    <property type="entry name" value="DNA-glycosylase"/>
    <property type="match status" value="1"/>
</dbReference>
<dbReference type="Gene3D" id="1.10.1670.10">
    <property type="entry name" value="Helix-hairpin-Helix base-excision DNA repair enzymes (C-terminal)"/>
    <property type="match status" value="1"/>
</dbReference>
<comment type="function">
    <text evidence="2">Adenine glycosylase active on G-A mispairs. MutY also corrects error-prone DNA synthesis past GO lesions which are due to the oxidatively damaged form of guanine: 7,8-dihydro-8-oxoguanine (8-oxo-dGTP).</text>
</comment>
<protein>
    <recommendedName>
        <fullName evidence="5 14">Adenine DNA glycosylase</fullName>
        <ecNumber evidence="4 14">3.2.2.31</ecNumber>
    </recommendedName>
</protein>
<dbReference type="CDD" id="cd03431">
    <property type="entry name" value="NUDIX_DNA_Glycosylase_C-MutY"/>
    <property type="match status" value="1"/>
</dbReference>
<evidence type="ECO:0000256" key="11">
    <source>
        <dbReference type="ARBA" id="ARBA00023014"/>
    </source>
</evidence>
<dbReference type="NCBIfam" id="TIGR01084">
    <property type="entry name" value="mutY"/>
    <property type="match status" value="1"/>
</dbReference>
<evidence type="ECO:0000256" key="7">
    <source>
        <dbReference type="ARBA" id="ARBA00022723"/>
    </source>
</evidence>
<dbReference type="GO" id="GO:0000701">
    <property type="term" value="F:purine-specific mismatch base pair DNA N-glycosylase activity"/>
    <property type="evidence" value="ECO:0007669"/>
    <property type="project" value="UniProtKB-EC"/>
</dbReference>
<name>A0A2A4WZE1_9GAMM</name>
<dbReference type="Pfam" id="PF00730">
    <property type="entry name" value="HhH-GPD"/>
    <property type="match status" value="1"/>
</dbReference>
<accession>A0A2A4WZE1</accession>
<dbReference type="FunFam" id="1.10.340.30:FF:000002">
    <property type="entry name" value="Adenine DNA glycosylase"/>
    <property type="match status" value="1"/>
</dbReference>
<evidence type="ECO:0000256" key="10">
    <source>
        <dbReference type="ARBA" id="ARBA00023004"/>
    </source>
</evidence>
<keyword evidence="9" id="KW-0378">Hydrolase</keyword>
<evidence type="ECO:0000256" key="13">
    <source>
        <dbReference type="ARBA" id="ARBA00023295"/>
    </source>
</evidence>
<keyword evidence="10 14" id="KW-0408">Iron</keyword>
<keyword evidence="13 14" id="KW-0326">Glycosidase</keyword>
<dbReference type="CDD" id="cd00056">
    <property type="entry name" value="ENDO3c"/>
    <property type="match status" value="1"/>
</dbReference>
<comment type="cofactor">
    <cofactor evidence="14">
        <name>[4Fe-4S] cluster</name>
        <dbReference type="ChEBI" id="CHEBI:49883"/>
    </cofactor>
    <text evidence="14">Binds 1 [4Fe-4S] cluster.</text>
</comment>
<comment type="caution">
    <text evidence="16">The sequence shown here is derived from an EMBL/GenBank/DDBJ whole genome shotgun (WGS) entry which is preliminary data.</text>
</comment>
<dbReference type="PANTHER" id="PTHR42944">
    <property type="entry name" value="ADENINE DNA GLYCOSYLASE"/>
    <property type="match status" value="1"/>
</dbReference>
<dbReference type="GO" id="GO:0006284">
    <property type="term" value="P:base-excision repair"/>
    <property type="evidence" value="ECO:0007669"/>
    <property type="project" value="UniProtKB-UniRule"/>
</dbReference>
<proteinExistence type="inferred from homology"/>
<dbReference type="NCBIfam" id="NF008132">
    <property type="entry name" value="PRK10880.1"/>
    <property type="match status" value="1"/>
</dbReference>
<dbReference type="InterPro" id="IPR044298">
    <property type="entry name" value="MIG/MutY"/>
</dbReference>
<evidence type="ECO:0000256" key="9">
    <source>
        <dbReference type="ARBA" id="ARBA00022801"/>
    </source>
</evidence>
<dbReference type="InterPro" id="IPR011257">
    <property type="entry name" value="DNA_glycosylase"/>
</dbReference>
<dbReference type="InterPro" id="IPR003265">
    <property type="entry name" value="HhH-GPD_domain"/>
</dbReference>
<dbReference type="Pfam" id="PF14815">
    <property type="entry name" value="NUDIX_4"/>
    <property type="match status" value="1"/>
</dbReference>
<evidence type="ECO:0000313" key="17">
    <source>
        <dbReference type="Proteomes" id="UP000218767"/>
    </source>
</evidence>
<dbReference type="InterPro" id="IPR005760">
    <property type="entry name" value="A/G_AdeGlyc_MutY"/>
</dbReference>
<evidence type="ECO:0000256" key="12">
    <source>
        <dbReference type="ARBA" id="ARBA00023204"/>
    </source>
</evidence>
<dbReference type="SUPFAM" id="SSF55811">
    <property type="entry name" value="Nudix"/>
    <property type="match status" value="1"/>
</dbReference>
<dbReference type="AlphaFoldDB" id="A0A2A4WZE1"/>
<evidence type="ECO:0000256" key="5">
    <source>
        <dbReference type="ARBA" id="ARBA00022023"/>
    </source>
</evidence>
<dbReference type="InterPro" id="IPR029119">
    <property type="entry name" value="MutY_C"/>
</dbReference>
<evidence type="ECO:0000256" key="1">
    <source>
        <dbReference type="ARBA" id="ARBA00000843"/>
    </source>
</evidence>
<sequence>MPSTNPPFAEQLLQWFDQHGRHDLPWQTDRTPYRVWISEIMLQQTQVSTVIPYFERFIDRFATVEELALAETDQVLHLWTGLGYYARARNLHKAAKVIVQTNGGSFPDTVEDLMELDGIGQSTAGAIAAISMGVRAPILDGNVKRVLARYHCIAGWPEQSSVKKQLWEIAESLTPHTRVDDYTQAIMDLGATVCTRSKPSCQVCPFQLDCGGHQQGRATEFPGKKAKKALPVKSVAMFILQNAAGEVLLEKRPATGIWGSLYSLPETAEPSTTPKLMGVSIGNRTDSGSEELEKIRHSFSHYHLDITPVRIRATKLDEIAETDRWLWYPLDHSLEVGLAAPVKKLLSKLAEKP</sequence>
<dbReference type="SMART" id="SM00478">
    <property type="entry name" value="ENDO3c"/>
    <property type="match status" value="1"/>
</dbReference>